<gene>
    <name evidence="3" type="ORF">OUY22_09480</name>
</gene>
<evidence type="ECO:0008006" key="5">
    <source>
        <dbReference type="Google" id="ProtNLM"/>
    </source>
</evidence>
<dbReference type="RefSeq" id="WP_270154456.1">
    <property type="nucleotide sequence ID" value="NZ_JAPNNL010000025.1"/>
</dbReference>
<protein>
    <recommendedName>
        <fullName evidence="5">LapA family protein</fullName>
    </recommendedName>
</protein>
<evidence type="ECO:0000313" key="3">
    <source>
        <dbReference type="EMBL" id="MDA0633648.1"/>
    </source>
</evidence>
<evidence type="ECO:0000256" key="2">
    <source>
        <dbReference type="SAM" id="Phobius"/>
    </source>
</evidence>
<keyword evidence="2" id="KW-0472">Membrane</keyword>
<comment type="caution">
    <text evidence="3">The sequence shown here is derived from an EMBL/GenBank/DDBJ whole genome shotgun (WGS) entry which is preliminary data.</text>
</comment>
<evidence type="ECO:0000313" key="4">
    <source>
        <dbReference type="Proteomes" id="UP001144036"/>
    </source>
</evidence>
<dbReference type="EMBL" id="JAPNNL010000025">
    <property type="protein sequence ID" value="MDA0633648.1"/>
    <property type="molecule type" value="Genomic_DNA"/>
</dbReference>
<accession>A0ABT4S9B3</accession>
<keyword evidence="2" id="KW-1133">Transmembrane helix</keyword>
<feature type="compositionally biased region" description="Basic and acidic residues" evidence="1">
    <location>
        <begin position="89"/>
        <end position="129"/>
    </location>
</feature>
<name>A0ABT4S9B3_9ACTN</name>
<feature type="region of interest" description="Disordered" evidence="1">
    <location>
        <begin position="89"/>
        <end position="153"/>
    </location>
</feature>
<proteinExistence type="predicted"/>
<dbReference type="Proteomes" id="UP001144036">
    <property type="component" value="Unassembled WGS sequence"/>
</dbReference>
<keyword evidence="4" id="KW-1185">Reference proteome</keyword>
<evidence type="ECO:0000256" key="1">
    <source>
        <dbReference type="SAM" id="MobiDB-lite"/>
    </source>
</evidence>
<organism evidence="3 4">
    <name type="scientific">Nonomuraea corallina</name>
    <dbReference type="NCBI Taxonomy" id="2989783"/>
    <lineage>
        <taxon>Bacteria</taxon>
        <taxon>Bacillati</taxon>
        <taxon>Actinomycetota</taxon>
        <taxon>Actinomycetes</taxon>
        <taxon>Streptosporangiales</taxon>
        <taxon>Streptosporangiaceae</taxon>
        <taxon>Nonomuraea</taxon>
    </lineage>
</organism>
<feature type="compositionally biased region" description="Basic and acidic residues" evidence="1">
    <location>
        <begin position="139"/>
        <end position="153"/>
    </location>
</feature>
<keyword evidence="2" id="KW-0812">Transmembrane</keyword>
<feature type="transmembrane region" description="Helical" evidence="2">
    <location>
        <begin position="33"/>
        <end position="53"/>
    </location>
</feature>
<sequence length="153" mass="16915">MILGVGGAILVFAEEGTRYDVFGYVFEPNHVEMFVAGAAAAAVLLLGLWLIALGSRRSARRRRALRGVRADASQRVAELENEKRRLQERLEKEQAAKEQAEKEQAAKEDPAKDRVVTDRVARHAADDRATTTTAPAMTADDRLVARGTEESRR</sequence>
<reference evidence="3" key="1">
    <citation type="submission" date="2022-11" db="EMBL/GenBank/DDBJ databases">
        <title>Nonomuraea corallina sp. nov., a new species of the genus Nonomuraea isolated from sea side sediment in Thai sea.</title>
        <authorList>
            <person name="Ngamcharungchit C."/>
            <person name="Matsumoto A."/>
            <person name="Suriyachadkun C."/>
            <person name="Panbangred W."/>
            <person name="Inahashi Y."/>
            <person name="Intra B."/>
        </authorList>
    </citation>
    <scope>NUCLEOTIDE SEQUENCE</scope>
    <source>
        <strain evidence="3">MCN248</strain>
    </source>
</reference>